<evidence type="ECO:0000313" key="6">
    <source>
        <dbReference type="Proteomes" id="UP001362999"/>
    </source>
</evidence>
<keyword evidence="2" id="KW-0560">Oxidoreductase</keyword>
<proteinExistence type="inferred from homology"/>
<dbReference type="Pfam" id="PF01370">
    <property type="entry name" value="Epimerase"/>
    <property type="match status" value="1"/>
</dbReference>
<gene>
    <name evidence="5" type="ORF">R3P38DRAFT_2920112</name>
</gene>
<keyword evidence="6" id="KW-1185">Reference proteome</keyword>
<evidence type="ECO:0000313" key="5">
    <source>
        <dbReference type="EMBL" id="KAK7033003.1"/>
    </source>
</evidence>
<protein>
    <submittedName>
        <fullName evidence="5">NAD-binding protein</fullName>
    </submittedName>
</protein>
<feature type="domain" description="NAD-dependent epimerase/dehydratase" evidence="4">
    <location>
        <begin position="42"/>
        <end position="193"/>
    </location>
</feature>
<evidence type="ECO:0000256" key="1">
    <source>
        <dbReference type="ARBA" id="ARBA00007637"/>
    </source>
</evidence>
<dbReference type="InterPro" id="IPR036291">
    <property type="entry name" value="NAD(P)-bd_dom_sf"/>
</dbReference>
<dbReference type="EMBL" id="JAWWNJ010000023">
    <property type="protein sequence ID" value="KAK7033003.1"/>
    <property type="molecule type" value="Genomic_DNA"/>
</dbReference>
<dbReference type="PANTHER" id="PTHR43103:SF5">
    <property type="entry name" value="4-EPIMERASE, PUTATIVE (AFU_ORTHOLOGUE AFUA_7G00360)-RELATED"/>
    <property type="match status" value="1"/>
</dbReference>
<accession>A0AAW0C1V3</accession>
<evidence type="ECO:0000259" key="4">
    <source>
        <dbReference type="Pfam" id="PF01370"/>
    </source>
</evidence>
<organism evidence="5 6">
    <name type="scientific">Favolaschia claudopus</name>
    <dbReference type="NCBI Taxonomy" id="2862362"/>
    <lineage>
        <taxon>Eukaryota</taxon>
        <taxon>Fungi</taxon>
        <taxon>Dikarya</taxon>
        <taxon>Basidiomycota</taxon>
        <taxon>Agaricomycotina</taxon>
        <taxon>Agaricomycetes</taxon>
        <taxon>Agaricomycetidae</taxon>
        <taxon>Agaricales</taxon>
        <taxon>Marasmiineae</taxon>
        <taxon>Mycenaceae</taxon>
        <taxon>Favolaschia</taxon>
    </lineage>
</organism>
<name>A0AAW0C1V3_9AGAR</name>
<keyword evidence="3" id="KW-0520">NAD</keyword>
<evidence type="ECO:0000256" key="2">
    <source>
        <dbReference type="ARBA" id="ARBA00023002"/>
    </source>
</evidence>
<evidence type="ECO:0000256" key="3">
    <source>
        <dbReference type="ARBA" id="ARBA00023027"/>
    </source>
</evidence>
<dbReference type="AlphaFoldDB" id="A0AAW0C1V3"/>
<dbReference type="InterPro" id="IPR001509">
    <property type="entry name" value="Epimerase_deHydtase"/>
</dbReference>
<reference evidence="5 6" key="1">
    <citation type="journal article" date="2024" name="J Genomics">
        <title>Draft genome sequencing and assembly of Favolaschia claudopus CIRM-BRFM 2984 isolated from oak limbs.</title>
        <authorList>
            <person name="Navarro D."/>
            <person name="Drula E."/>
            <person name="Chaduli D."/>
            <person name="Cazenave R."/>
            <person name="Ahrendt S."/>
            <person name="Wang J."/>
            <person name="Lipzen A."/>
            <person name="Daum C."/>
            <person name="Barry K."/>
            <person name="Grigoriev I.V."/>
            <person name="Favel A."/>
            <person name="Rosso M.N."/>
            <person name="Martin F."/>
        </authorList>
    </citation>
    <scope>NUCLEOTIDE SEQUENCE [LARGE SCALE GENOMIC DNA]</scope>
    <source>
        <strain evidence="5 6">CIRM-BRFM 2984</strain>
    </source>
</reference>
<dbReference type="PANTHER" id="PTHR43103">
    <property type="entry name" value="NUCLEOSIDE-DIPHOSPHATE-SUGAR EPIMERASE"/>
    <property type="match status" value="1"/>
</dbReference>
<sequence>MGPLQLKYQLPLILLLVASTLFFYLKRTPSLDSTMSDSIHKIVVTGSNGRVGKRVVLSALAKGYHVVGVDNSPLATSDHNLGSNFTFVQTDLRDYDETLKALVGSEAIVHLAAYPAPGDYKVVVHNSNVVISWNVLRAAAELGINRIAQASSVNAITLVYSQQPKFEFFPIDETHPALPDEPYGLSKVIVRRYKDMRVASLRIHWSVPSRDYANKKLDVARAKNDLWGYVQEDSAVEAFLLAITQPTDAWPSASEAFFIAAPETTWDGETTELIREYWPDVPIKEGHNFTGNAGFFDCSKAKQLLGWVHNPRLGEGTTSETTY</sequence>
<dbReference type="GO" id="GO:0016491">
    <property type="term" value="F:oxidoreductase activity"/>
    <property type="evidence" value="ECO:0007669"/>
    <property type="project" value="UniProtKB-KW"/>
</dbReference>
<comment type="caution">
    <text evidence="5">The sequence shown here is derived from an EMBL/GenBank/DDBJ whole genome shotgun (WGS) entry which is preliminary data.</text>
</comment>
<comment type="similarity">
    <text evidence="1">Belongs to the NAD(P)-dependent epimerase/dehydratase family.</text>
</comment>
<dbReference type="Proteomes" id="UP001362999">
    <property type="component" value="Unassembled WGS sequence"/>
</dbReference>
<dbReference type="Gene3D" id="3.40.50.720">
    <property type="entry name" value="NAD(P)-binding Rossmann-like Domain"/>
    <property type="match status" value="1"/>
</dbReference>
<dbReference type="SUPFAM" id="SSF51735">
    <property type="entry name" value="NAD(P)-binding Rossmann-fold domains"/>
    <property type="match status" value="1"/>
</dbReference>